<dbReference type="EMBL" id="CM023481">
    <property type="protein sequence ID" value="KAH6944744.1"/>
    <property type="molecule type" value="Genomic_DNA"/>
</dbReference>
<sequence length="105" mass="11976">MDVFLMVRRKKTTIFMDAKETTSVRELKKMIAGITKVAPENQVLYKGDQCLEDEKVLADFGIHSSTAKPPSPAVLVLAFRDPLTGKFEPLEVTPYSRPFYGWWRP</sequence>
<reference evidence="1" key="1">
    <citation type="submission" date="2020-05" db="EMBL/GenBank/DDBJ databases">
        <title>Large-scale comparative analyses of tick genomes elucidate their genetic diversity and vector capacities.</title>
        <authorList>
            <person name="Jia N."/>
            <person name="Wang J."/>
            <person name="Shi W."/>
            <person name="Du L."/>
            <person name="Sun Y."/>
            <person name="Zhan W."/>
            <person name="Jiang J."/>
            <person name="Wang Q."/>
            <person name="Zhang B."/>
            <person name="Ji P."/>
            <person name="Sakyi L.B."/>
            <person name="Cui X."/>
            <person name="Yuan T."/>
            <person name="Jiang B."/>
            <person name="Yang W."/>
            <person name="Lam T.T.-Y."/>
            <person name="Chang Q."/>
            <person name="Ding S."/>
            <person name="Wang X."/>
            <person name="Zhu J."/>
            <person name="Ruan X."/>
            <person name="Zhao L."/>
            <person name="Wei J."/>
            <person name="Que T."/>
            <person name="Du C."/>
            <person name="Cheng J."/>
            <person name="Dai P."/>
            <person name="Han X."/>
            <person name="Huang E."/>
            <person name="Gao Y."/>
            <person name="Liu J."/>
            <person name="Shao H."/>
            <person name="Ye R."/>
            <person name="Li L."/>
            <person name="Wei W."/>
            <person name="Wang X."/>
            <person name="Wang C."/>
            <person name="Yang T."/>
            <person name="Huo Q."/>
            <person name="Li W."/>
            <person name="Guo W."/>
            <person name="Chen H."/>
            <person name="Zhou L."/>
            <person name="Ni X."/>
            <person name="Tian J."/>
            <person name="Zhou Y."/>
            <person name="Sheng Y."/>
            <person name="Liu T."/>
            <person name="Pan Y."/>
            <person name="Xia L."/>
            <person name="Li J."/>
            <person name="Zhao F."/>
            <person name="Cao W."/>
        </authorList>
    </citation>
    <scope>NUCLEOTIDE SEQUENCE</scope>
    <source>
        <strain evidence="1">Hyas-2018</strain>
    </source>
</reference>
<evidence type="ECO:0000313" key="1">
    <source>
        <dbReference type="EMBL" id="KAH6944744.1"/>
    </source>
</evidence>
<protein>
    <submittedName>
        <fullName evidence="1">Uncharacterized protein</fullName>
    </submittedName>
</protein>
<comment type="caution">
    <text evidence="1">The sequence shown here is derived from an EMBL/GenBank/DDBJ whole genome shotgun (WGS) entry which is preliminary data.</text>
</comment>
<proteinExistence type="predicted"/>
<organism evidence="1 2">
    <name type="scientific">Hyalomma asiaticum</name>
    <name type="common">Tick</name>
    <dbReference type="NCBI Taxonomy" id="266040"/>
    <lineage>
        <taxon>Eukaryota</taxon>
        <taxon>Metazoa</taxon>
        <taxon>Ecdysozoa</taxon>
        <taxon>Arthropoda</taxon>
        <taxon>Chelicerata</taxon>
        <taxon>Arachnida</taxon>
        <taxon>Acari</taxon>
        <taxon>Parasitiformes</taxon>
        <taxon>Ixodida</taxon>
        <taxon>Ixodoidea</taxon>
        <taxon>Ixodidae</taxon>
        <taxon>Hyalomminae</taxon>
        <taxon>Hyalomma</taxon>
    </lineage>
</organism>
<keyword evidence="2" id="KW-1185">Reference proteome</keyword>
<evidence type="ECO:0000313" key="2">
    <source>
        <dbReference type="Proteomes" id="UP000821845"/>
    </source>
</evidence>
<dbReference type="Proteomes" id="UP000821845">
    <property type="component" value="Chromosome 1"/>
</dbReference>
<accession>A0ACB7TF26</accession>
<name>A0ACB7TF26_HYAAI</name>
<gene>
    <name evidence="1" type="ORF">HPB50_004770</name>
</gene>